<feature type="signal peptide" evidence="1">
    <location>
        <begin position="1"/>
        <end position="25"/>
    </location>
</feature>
<feature type="chain" id="PRO_5045175955" description="DUF4932 domain-containing protein" evidence="1">
    <location>
        <begin position="26"/>
        <end position="373"/>
    </location>
</feature>
<evidence type="ECO:0000313" key="2">
    <source>
        <dbReference type="EMBL" id="MEA9357009.1"/>
    </source>
</evidence>
<comment type="caution">
    <text evidence="2">The sequence shown here is derived from an EMBL/GenBank/DDBJ whole genome shotgun (WGS) entry which is preliminary data.</text>
</comment>
<organism evidence="2 3">
    <name type="scientific">Bacteriovorax antarcticus</name>
    <dbReference type="NCBI Taxonomy" id="3088717"/>
    <lineage>
        <taxon>Bacteria</taxon>
        <taxon>Pseudomonadati</taxon>
        <taxon>Bdellovibrionota</taxon>
        <taxon>Bacteriovoracia</taxon>
        <taxon>Bacteriovoracales</taxon>
        <taxon>Bacteriovoracaceae</taxon>
        <taxon>Bacteriovorax</taxon>
    </lineage>
</organism>
<evidence type="ECO:0000313" key="3">
    <source>
        <dbReference type="Proteomes" id="UP001302274"/>
    </source>
</evidence>
<name>A0ABU5VVB7_9BACT</name>
<dbReference type="RefSeq" id="WP_323576903.1">
    <property type="nucleotide sequence ID" value="NZ_JAYGJQ010000002.1"/>
</dbReference>
<dbReference type="EMBL" id="JAYGJQ010000002">
    <property type="protein sequence ID" value="MEA9357009.1"/>
    <property type="molecule type" value="Genomic_DNA"/>
</dbReference>
<dbReference type="Proteomes" id="UP001302274">
    <property type="component" value="Unassembled WGS sequence"/>
</dbReference>
<proteinExistence type="predicted"/>
<gene>
    <name evidence="2" type="ORF">SHI21_12360</name>
</gene>
<keyword evidence="1" id="KW-0732">Signal</keyword>
<protein>
    <recommendedName>
        <fullName evidence="4">DUF4932 domain-containing protein</fullName>
    </recommendedName>
</protein>
<reference evidence="2 3" key="1">
    <citation type="submission" date="2023-11" db="EMBL/GenBank/DDBJ databases">
        <title>A Novel Polar Bacteriovorax (B. antarcticus) Isolated from the Biocrust in Antarctica.</title>
        <authorList>
            <person name="Mun W."/>
            <person name="Choi S.Y."/>
            <person name="Mitchell R.J."/>
        </authorList>
    </citation>
    <scope>NUCLEOTIDE SEQUENCE [LARGE SCALE GENOMIC DNA]</scope>
    <source>
        <strain evidence="2 3">PP10</strain>
    </source>
</reference>
<sequence>MKNNFIKLPVVLLFSLLLLPTISNASSISISARYSEAANTFLIMDCLSGWWNRTFCQDKGGEVQEYWTKKFGLIAEDQILFKKYDDIRKRYYKGLGVAKDDIGPYADGLFAKKSGITEDLLAPLFYSSNNLQEALAKVKKLVSDDDFIFLQSFYEHYKTKYQVLLDESTPFKKKVQELNKKLQNKKYNNFFSQIANYYQVSENMKYEVLYTWFPPMESDSSSPTNNFLIFQQNPIKHINSKDEDIIFHEIIHTLSARQPQKQKEEISKIFLDACPSVNNKSLDLYGGRILEEPMAVTIGQILFLKKFFPERLKWNSQLYNNPWISSFAKLINPIIEKELDQKLYFSVETGKKLGSLCSELFSAANFMNAQPNK</sequence>
<evidence type="ECO:0008006" key="4">
    <source>
        <dbReference type="Google" id="ProtNLM"/>
    </source>
</evidence>
<accession>A0ABU5VVB7</accession>
<keyword evidence="3" id="KW-1185">Reference proteome</keyword>
<evidence type="ECO:0000256" key="1">
    <source>
        <dbReference type="SAM" id="SignalP"/>
    </source>
</evidence>